<protein>
    <submittedName>
        <fullName evidence="1">Thiol oxidoreductase</fullName>
    </submittedName>
</protein>
<evidence type="ECO:0000313" key="1">
    <source>
        <dbReference type="EMBL" id="AMM72734.1"/>
    </source>
</evidence>
<accession>A0A140GB95</accession>
<sequence>MSTLHRVMTDILDNYVHADCDQQHQPGANHMMDIIEGILDNLQDEPSIGALSRIVGLMLWYDGRFPHNRQVLIASTLDVIDMSMHHAWHTWLCKHHITLQLNTDGLSYINVQRRRQSHCCVLQ</sequence>
<reference evidence="1 2" key="2">
    <citation type="journal article" date="2016" name="Genome Announc.">
        <title>Complete Genome Sequence of a Giant Sea Perch Iridovirus in Kaohsiung, Taiwan.</title>
        <authorList>
            <person name="Wen C.M."/>
            <person name="Hong J.R."/>
        </authorList>
    </citation>
    <scope>NUCLEOTIDE SEQUENCE [LARGE SCALE GENOMIC DNA]</scope>
    <source>
        <strain evidence="1">GSIV-K1</strain>
    </source>
</reference>
<name>A0A140GB95_GSIV</name>
<evidence type="ECO:0000313" key="2">
    <source>
        <dbReference type="Proteomes" id="UP000160611"/>
    </source>
</evidence>
<dbReference type="EMBL" id="KT804738">
    <property type="protein sequence ID" value="AMM72734.1"/>
    <property type="molecule type" value="Genomic_DNA"/>
</dbReference>
<dbReference type="Proteomes" id="UP000160611">
    <property type="component" value="Segment"/>
</dbReference>
<proteinExistence type="predicted"/>
<organism evidence="1 2">
    <name type="scientific">Giant seaperch iridovirus</name>
    <name type="common">GSIV</name>
    <dbReference type="NCBI Taxonomy" id="176655"/>
    <lineage>
        <taxon>Viruses</taxon>
        <taxon>Varidnaviria</taxon>
        <taxon>Bamfordvirae</taxon>
        <taxon>Nucleocytoviricota</taxon>
        <taxon>Megaviricetes</taxon>
        <taxon>Pimascovirales</taxon>
        <taxon>Pimascovirales incertae sedis</taxon>
        <taxon>Iridoviridae</taxon>
        <taxon>Alphairidovirinae</taxon>
        <taxon>Megalocytivirus</taxon>
        <taxon>Megalocytivirus pagrus1</taxon>
        <taxon>Infectious spleen and kidney necrosis virus</taxon>
    </lineage>
</organism>
<reference evidence="1 2" key="1">
    <citation type="journal article" date="2016" name="Apoptosis">
        <title>GSIV serine/threonine kinase can induce apoptotic cell death via p53 and pro-apoptotic gene Bax upregulation in fish cells.</title>
        <authorList>
            <person name="Reshi L."/>
            <person name="Wu H.C."/>
            <person name="Wu J.L."/>
            <person name="Wang H.V."/>
            <person name="Hong J.R."/>
        </authorList>
    </citation>
    <scope>NUCLEOTIDE SEQUENCE [LARGE SCALE GENOMIC DNA]</scope>
    <source>
        <strain evidence="1">GSIV-K1</strain>
    </source>
</reference>